<dbReference type="AlphaFoldDB" id="A0A182EKM9"/>
<dbReference type="OrthoDB" id="5789754at2759"/>
<organism evidence="4">
    <name type="scientific">Onchocerca ochengi</name>
    <name type="common">Filarial nematode worm</name>
    <dbReference type="NCBI Taxonomy" id="42157"/>
    <lineage>
        <taxon>Eukaryota</taxon>
        <taxon>Metazoa</taxon>
        <taxon>Ecdysozoa</taxon>
        <taxon>Nematoda</taxon>
        <taxon>Chromadorea</taxon>
        <taxon>Rhabditida</taxon>
        <taxon>Spirurina</taxon>
        <taxon>Spiruromorpha</taxon>
        <taxon>Filarioidea</taxon>
        <taxon>Onchocercidae</taxon>
        <taxon>Onchocerca</taxon>
    </lineage>
</organism>
<reference evidence="4" key="1">
    <citation type="submission" date="2016-06" db="UniProtKB">
        <authorList>
            <consortium name="WormBaseParasite"/>
        </authorList>
    </citation>
    <scope>IDENTIFICATION</scope>
</reference>
<feature type="transmembrane region" description="Helical" evidence="1">
    <location>
        <begin position="61"/>
        <end position="80"/>
    </location>
</feature>
<dbReference type="Proteomes" id="UP000271087">
    <property type="component" value="Unassembled WGS sequence"/>
</dbReference>
<name>A0A182EKM9_ONCOC</name>
<evidence type="ECO:0000313" key="3">
    <source>
        <dbReference type="Proteomes" id="UP000271087"/>
    </source>
</evidence>
<keyword evidence="1" id="KW-1133">Transmembrane helix</keyword>
<feature type="transmembrane region" description="Helical" evidence="1">
    <location>
        <begin position="101"/>
        <end position="120"/>
    </location>
</feature>
<evidence type="ECO:0000313" key="4">
    <source>
        <dbReference type="WBParaSite" id="nOo.2.0.1.t08667-RA"/>
    </source>
</evidence>
<feature type="transmembrane region" description="Helical" evidence="1">
    <location>
        <begin position="32"/>
        <end position="49"/>
    </location>
</feature>
<keyword evidence="1" id="KW-0812">Transmembrane</keyword>
<reference evidence="2 3" key="2">
    <citation type="submission" date="2018-08" db="EMBL/GenBank/DDBJ databases">
        <authorList>
            <person name="Laetsch R D."/>
            <person name="Stevens L."/>
            <person name="Kumar S."/>
            <person name="Blaxter L. M."/>
        </authorList>
    </citation>
    <scope>NUCLEOTIDE SEQUENCE [LARGE SCALE GENOMIC DNA]</scope>
</reference>
<evidence type="ECO:0000313" key="2">
    <source>
        <dbReference type="EMBL" id="VDM91488.1"/>
    </source>
</evidence>
<dbReference type="EMBL" id="UYRW01003751">
    <property type="protein sequence ID" value="VDM91488.1"/>
    <property type="molecule type" value="Genomic_DNA"/>
</dbReference>
<protein>
    <submittedName>
        <fullName evidence="4">Transmembrane protein</fullName>
    </submittedName>
</protein>
<keyword evidence="1" id="KW-0472">Membrane</keyword>
<dbReference type="WBParaSite" id="nOo.2.0.1.t08667-RA">
    <property type="protein sequence ID" value="nOo.2.0.1.t08667-RA"/>
    <property type="gene ID" value="nOo.2.0.1.g08667"/>
</dbReference>
<accession>A0A182EKM9</accession>
<evidence type="ECO:0000256" key="1">
    <source>
        <dbReference type="SAM" id="Phobius"/>
    </source>
</evidence>
<sequence length="191" mass="22163">MHNNIDDHEFYVNYDPEGQRIIPKNYEDVKKLITLAGVFFIFAVFFIFMKLEVAVDEVFKWSPVVWLMGILLCCLLMNFLCHCRRIYKRRQLMRIRRQEELLLSVNLAASFPYLSILSILPHDLENCSGNSSMYRSSVTSLPTYNEVVANPHYMISEVKVEQRTTCTTATANSNADITPPNYDEAIKMFSN</sequence>
<keyword evidence="3" id="KW-1185">Reference proteome</keyword>
<proteinExistence type="predicted"/>
<gene>
    <name evidence="2" type="ORF">NOO_LOCUS8667</name>
</gene>